<dbReference type="InterPro" id="IPR017451">
    <property type="entry name" value="F-box-assoc_interact_dom"/>
</dbReference>
<dbReference type="InterPro" id="IPR006527">
    <property type="entry name" value="F-box-assoc_dom_typ1"/>
</dbReference>
<feature type="domain" description="F-box" evidence="1">
    <location>
        <begin position="395"/>
        <end position="435"/>
    </location>
</feature>
<dbReference type="InterPro" id="IPR001810">
    <property type="entry name" value="F-box_dom"/>
</dbReference>
<dbReference type="Pfam" id="PF00646">
    <property type="entry name" value="F-box"/>
    <property type="match status" value="2"/>
</dbReference>
<accession>A0AAW1XLE1</accession>
<sequence>MPNFSNDMIEEILYRLPVKSVCRFKCVSKRWLHLTTQPHFIETHLNRTQKQKLIFGSNKSLFSLDHEAAIDDGSMVPSKLDFPLKGRPGTRVMDRMFGSCNGLVCIMPQPEALFIFNPCTGESMRVPDSPPTKNSYGKVLYSFGYAPSVKDYKLVKILLDKKNTMLMFSLKNKSWKVQGLTRKYMYCSRWTNWAPLNGAVHWLLEEIKDIKDIEYSEDSEDSEDSEGCEDSEDSECEDQDLPFIGALDLTNGEFSALPLPESFNNKNSNFSASVLRGCLCFLEQMRLEFSCWVMEKYGVKESWTRIRFLAHHSKIFFGVKPICYWKNTKELLVISSGKLIRLADPRDDTYYIGPLEGKIYIPNFMWRSNFDVYVESLVSPNFSNIDQSEVGMPNLSNKIIEEILSRLPVQSVCRFKCVSKRWLHLTTQPHFIETHLNRTQKQKLIFSYNNSIFSLDHEAAVFDYDEGRMVLDPSELYFPHKGHPSTGVEIKIFGSCNGLSCIMPQPETLFIFNPCTGESMRVPDSPPTKNPNAAVLYGFGYASSVKDYKLVKILLAQNIVLMFSLKNKSWKRVQDLTNKYMDYSIWKNWAPLNGAVHWFLEVIEYEKKDPPIIGALDLIDGKFSDLPLPEFFASSDFTTGVLRGCLCLLEKINFTSYSCWVMEKYGVKESWTKIRFLAPEPEYICSVKPICYWKNTKELLVRNGRKLVRLVNDSTYYYVGPLEKNIYFPKFWGLSNFDVYVESLASPNFQNV</sequence>
<comment type="caution">
    <text evidence="2">The sequence shown here is derived from an EMBL/GenBank/DDBJ whole genome shotgun (WGS) entry which is preliminary data.</text>
</comment>
<evidence type="ECO:0000259" key="1">
    <source>
        <dbReference type="SMART" id="SM00256"/>
    </source>
</evidence>
<evidence type="ECO:0000313" key="3">
    <source>
        <dbReference type="Proteomes" id="UP001457282"/>
    </source>
</evidence>
<dbReference type="Gene3D" id="1.20.1280.50">
    <property type="match status" value="2"/>
</dbReference>
<organism evidence="2 3">
    <name type="scientific">Rubus argutus</name>
    <name type="common">Southern blackberry</name>
    <dbReference type="NCBI Taxonomy" id="59490"/>
    <lineage>
        <taxon>Eukaryota</taxon>
        <taxon>Viridiplantae</taxon>
        <taxon>Streptophyta</taxon>
        <taxon>Embryophyta</taxon>
        <taxon>Tracheophyta</taxon>
        <taxon>Spermatophyta</taxon>
        <taxon>Magnoliopsida</taxon>
        <taxon>eudicotyledons</taxon>
        <taxon>Gunneridae</taxon>
        <taxon>Pentapetalae</taxon>
        <taxon>rosids</taxon>
        <taxon>fabids</taxon>
        <taxon>Rosales</taxon>
        <taxon>Rosaceae</taxon>
        <taxon>Rosoideae</taxon>
        <taxon>Rosoideae incertae sedis</taxon>
        <taxon>Rubus</taxon>
    </lineage>
</organism>
<keyword evidence="3" id="KW-1185">Reference proteome</keyword>
<proteinExistence type="predicted"/>
<reference evidence="2 3" key="1">
    <citation type="journal article" date="2023" name="G3 (Bethesda)">
        <title>A chromosome-length genome assembly and annotation of blackberry (Rubus argutus, cv. 'Hillquist').</title>
        <authorList>
            <person name="Bruna T."/>
            <person name="Aryal R."/>
            <person name="Dudchenko O."/>
            <person name="Sargent D.J."/>
            <person name="Mead D."/>
            <person name="Buti M."/>
            <person name="Cavallini A."/>
            <person name="Hytonen T."/>
            <person name="Andres J."/>
            <person name="Pham M."/>
            <person name="Weisz D."/>
            <person name="Mascagni F."/>
            <person name="Usai G."/>
            <person name="Natali L."/>
            <person name="Bassil N."/>
            <person name="Fernandez G.E."/>
            <person name="Lomsadze A."/>
            <person name="Armour M."/>
            <person name="Olukolu B."/>
            <person name="Poorten T."/>
            <person name="Britton C."/>
            <person name="Davik J."/>
            <person name="Ashrafi H."/>
            <person name="Aiden E.L."/>
            <person name="Borodovsky M."/>
            <person name="Worthington M."/>
        </authorList>
    </citation>
    <scope>NUCLEOTIDE SEQUENCE [LARGE SCALE GENOMIC DNA]</scope>
    <source>
        <strain evidence="2">PI 553951</strain>
    </source>
</reference>
<dbReference type="SUPFAM" id="SSF81383">
    <property type="entry name" value="F-box domain"/>
    <property type="match status" value="2"/>
</dbReference>
<evidence type="ECO:0000313" key="2">
    <source>
        <dbReference type="EMBL" id="KAK9937572.1"/>
    </source>
</evidence>
<dbReference type="SMART" id="SM00256">
    <property type="entry name" value="FBOX"/>
    <property type="match status" value="2"/>
</dbReference>
<dbReference type="Proteomes" id="UP001457282">
    <property type="component" value="Unassembled WGS sequence"/>
</dbReference>
<name>A0AAW1XLE1_RUBAR</name>
<dbReference type="AlphaFoldDB" id="A0AAW1XLE1"/>
<dbReference type="EMBL" id="JBEDUW010000003">
    <property type="protein sequence ID" value="KAK9937572.1"/>
    <property type="molecule type" value="Genomic_DNA"/>
</dbReference>
<dbReference type="InterPro" id="IPR036047">
    <property type="entry name" value="F-box-like_dom_sf"/>
</dbReference>
<gene>
    <name evidence="2" type="ORF">M0R45_014351</name>
</gene>
<dbReference type="PANTHER" id="PTHR31672">
    <property type="entry name" value="BNACNNG10540D PROTEIN"/>
    <property type="match status" value="1"/>
</dbReference>
<dbReference type="NCBIfam" id="TIGR01640">
    <property type="entry name" value="F_box_assoc_1"/>
    <property type="match status" value="2"/>
</dbReference>
<dbReference type="PANTHER" id="PTHR31672:SF13">
    <property type="entry name" value="F-BOX PROTEIN CPR30-LIKE"/>
    <property type="match status" value="1"/>
</dbReference>
<dbReference type="Pfam" id="PF07734">
    <property type="entry name" value="FBA_1"/>
    <property type="match status" value="2"/>
</dbReference>
<dbReference type="InterPro" id="IPR050796">
    <property type="entry name" value="SCF_F-box_component"/>
</dbReference>
<protein>
    <recommendedName>
        <fullName evidence="1">F-box domain-containing protein</fullName>
    </recommendedName>
</protein>
<feature type="domain" description="F-box" evidence="1">
    <location>
        <begin position="4"/>
        <end position="44"/>
    </location>
</feature>
<dbReference type="CDD" id="cd22157">
    <property type="entry name" value="F-box_AtFBW1-like"/>
    <property type="match status" value="2"/>
</dbReference>